<feature type="compositionally biased region" description="Low complexity" evidence="1">
    <location>
        <begin position="223"/>
        <end position="233"/>
    </location>
</feature>
<evidence type="ECO:0000256" key="1">
    <source>
        <dbReference type="SAM" id="MobiDB-lite"/>
    </source>
</evidence>
<proteinExistence type="predicted"/>
<dbReference type="AlphaFoldDB" id="A0A7K4AFV0"/>
<sequence>MLFKILFISVAMLLCITAQIFSLTNTASADGCGVNPLGDTSGDTDFYVSKNQNLPTSGGVSPASTISSEAGAAMPLGSSVEQTKGNLTLQSLDPDKISPQVAGSVIVWTANTTNPNDEDLVYDFFLKGPATNGEIFEKTGWIAENSWTWNTSEEDKGENQVQVWVKRLGAGEAENIKTQNYTIYAPTSEEQVADAAASTEKSTSSGLNPHPGGKTADNEVGEASTSKSSAASSDLNPYPGGKTANIDISKPKLAPDESGSADGAGSLSDGAIMSMQDTSAAASDAMDVGGKWTVDLIGSGCTLDANLIQTGESIVGMGSLIERNTKIPQTFKGTVTSSSLRIQSNAVIDEFGNDIDKSVSLYLEKADRTISGSYEIYSGDELMATGNATASRFSS</sequence>
<feature type="region of interest" description="Disordered" evidence="1">
    <location>
        <begin position="192"/>
        <end position="270"/>
    </location>
</feature>
<gene>
    <name evidence="2" type="ORF">GX426_01955</name>
</gene>
<organism evidence="2 3">
    <name type="scientific">Methanothrix soehngenii</name>
    <name type="common">Methanosaeta concilii</name>
    <dbReference type="NCBI Taxonomy" id="2223"/>
    <lineage>
        <taxon>Archaea</taxon>
        <taxon>Methanobacteriati</taxon>
        <taxon>Methanobacteriota</taxon>
        <taxon>Stenosarchaea group</taxon>
        <taxon>Methanomicrobia</taxon>
        <taxon>Methanotrichales</taxon>
        <taxon>Methanotrichaceae</taxon>
        <taxon>Methanothrix</taxon>
    </lineage>
</organism>
<evidence type="ECO:0000313" key="3">
    <source>
        <dbReference type="Proteomes" id="UP000544742"/>
    </source>
</evidence>
<dbReference type="EMBL" id="JAAYUN010000035">
    <property type="protein sequence ID" value="NLJ21863.1"/>
    <property type="molecule type" value="Genomic_DNA"/>
</dbReference>
<protein>
    <submittedName>
        <fullName evidence="2">Uncharacterized protein</fullName>
    </submittedName>
</protein>
<reference evidence="2 3" key="1">
    <citation type="journal article" date="2020" name="Biotechnol. Biofuels">
        <title>New insights from the biogas microbiome by comprehensive genome-resolved metagenomics of nearly 1600 species originating from multiple anaerobic digesters.</title>
        <authorList>
            <person name="Campanaro S."/>
            <person name="Treu L."/>
            <person name="Rodriguez-R L.M."/>
            <person name="Kovalovszki A."/>
            <person name="Ziels R.M."/>
            <person name="Maus I."/>
            <person name="Zhu X."/>
            <person name="Kougias P.G."/>
            <person name="Basile A."/>
            <person name="Luo G."/>
            <person name="Schluter A."/>
            <person name="Konstantinidis K.T."/>
            <person name="Angelidaki I."/>
        </authorList>
    </citation>
    <scope>NUCLEOTIDE SEQUENCE [LARGE SCALE GENOMIC DNA]</scope>
    <source>
        <strain evidence="2">AS27yjCOA_157</strain>
    </source>
</reference>
<comment type="caution">
    <text evidence="2">The sequence shown here is derived from an EMBL/GenBank/DDBJ whole genome shotgun (WGS) entry which is preliminary data.</text>
</comment>
<dbReference type="Gene3D" id="3.40.1350.20">
    <property type="match status" value="1"/>
</dbReference>
<evidence type="ECO:0000313" key="2">
    <source>
        <dbReference type="EMBL" id="NLJ21863.1"/>
    </source>
</evidence>
<accession>A0A7K4AFV0</accession>
<dbReference type="Proteomes" id="UP000544742">
    <property type="component" value="Unassembled WGS sequence"/>
</dbReference>
<name>A0A7K4AFV0_METSH</name>
<feature type="compositionally biased region" description="Low complexity" evidence="1">
    <location>
        <begin position="256"/>
        <end position="270"/>
    </location>
</feature>